<protein>
    <submittedName>
        <fullName evidence="1">Uncharacterized protein</fullName>
    </submittedName>
</protein>
<feature type="non-terminal residue" evidence="1">
    <location>
        <position position="1"/>
    </location>
</feature>
<reference evidence="1" key="2">
    <citation type="journal article" date="2022" name="New Phytol.">
        <title>Evolutionary transition to the ectomycorrhizal habit in the genomes of a hyperdiverse lineage of mushroom-forming fungi.</title>
        <authorList>
            <person name="Looney B."/>
            <person name="Miyauchi S."/>
            <person name="Morin E."/>
            <person name="Drula E."/>
            <person name="Courty P.E."/>
            <person name="Kohler A."/>
            <person name="Kuo A."/>
            <person name="LaButti K."/>
            <person name="Pangilinan J."/>
            <person name="Lipzen A."/>
            <person name="Riley R."/>
            <person name="Andreopoulos W."/>
            <person name="He G."/>
            <person name="Johnson J."/>
            <person name="Nolan M."/>
            <person name="Tritt A."/>
            <person name="Barry K.W."/>
            <person name="Grigoriev I.V."/>
            <person name="Nagy L.G."/>
            <person name="Hibbett D."/>
            <person name="Henrissat B."/>
            <person name="Matheny P.B."/>
            <person name="Labbe J."/>
            <person name="Martin F.M."/>
        </authorList>
    </citation>
    <scope>NUCLEOTIDE SEQUENCE</scope>
    <source>
        <strain evidence="1">EC-137</strain>
    </source>
</reference>
<evidence type="ECO:0000313" key="1">
    <source>
        <dbReference type="EMBL" id="KAI0029568.1"/>
    </source>
</evidence>
<accession>A0ACB8QD83</accession>
<proteinExistence type="predicted"/>
<evidence type="ECO:0000313" key="2">
    <source>
        <dbReference type="Proteomes" id="UP000814128"/>
    </source>
</evidence>
<dbReference type="Proteomes" id="UP000814128">
    <property type="component" value="Unassembled WGS sequence"/>
</dbReference>
<keyword evidence="2" id="KW-1185">Reference proteome</keyword>
<reference evidence="1" key="1">
    <citation type="submission" date="2021-02" db="EMBL/GenBank/DDBJ databases">
        <authorList>
            <consortium name="DOE Joint Genome Institute"/>
            <person name="Ahrendt S."/>
            <person name="Looney B.P."/>
            <person name="Miyauchi S."/>
            <person name="Morin E."/>
            <person name="Drula E."/>
            <person name="Courty P.E."/>
            <person name="Chicoki N."/>
            <person name="Fauchery L."/>
            <person name="Kohler A."/>
            <person name="Kuo A."/>
            <person name="Labutti K."/>
            <person name="Pangilinan J."/>
            <person name="Lipzen A."/>
            <person name="Riley R."/>
            <person name="Andreopoulos W."/>
            <person name="He G."/>
            <person name="Johnson J."/>
            <person name="Barry K.W."/>
            <person name="Grigoriev I.V."/>
            <person name="Nagy L."/>
            <person name="Hibbett D."/>
            <person name="Henrissat B."/>
            <person name="Matheny P.B."/>
            <person name="Labbe J."/>
            <person name="Martin F."/>
        </authorList>
    </citation>
    <scope>NUCLEOTIDE SEQUENCE</scope>
    <source>
        <strain evidence="1">EC-137</strain>
    </source>
</reference>
<comment type="caution">
    <text evidence="1">The sequence shown here is derived from an EMBL/GenBank/DDBJ whole genome shotgun (WGS) entry which is preliminary data.</text>
</comment>
<name>A0ACB8QD83_9AGAM</name>
<sequence length="237" mass="26636">AILYFDYLVMLPEEIQYMWFGTNRRTVPSYLFFITRYISLAAHIPTGLAEFGLNLGPKVQYRCSSLQLLHFYITAAIQLMTALVFIMRVNALYQSRLVLGMLVAFTVGTIGIAIWAFAVPHPGSETTHFILTVPGCNPLLRQAEALRLAITWSAVSVFDLIVFLLTLRKAIGARWQNPSALWYTFMRDGKSLYLVLSSITMLILSGLMYFPVLKGANGLLTNVMSATLVCRLIINLR</sequence>
<organism evidence="1 2">
    <name type="scientific">Vararia minispora EC-137</name>
    <dbReference type="NCBI Taxonomy" id="1314806"/>
    <lineage>
        <taxon>Eukaryota</taxon>
        <taxon>Fungi</taxon>
        <taxon>Dikarya</taxon>
        <taxon>Basidiomycota</taxon>
        <taxon>Agaricomycotina</taxon>
        <taxon>Agaricomycetes</taxon>
        <taxon>Russulales</taxon>
        <taxon>Lachnocladiaceae</taxon>
        <taxon>Vararia</taxon>
    </lineage>
</organism>
<gene>
    <name evidence="1" type="ORF">K488DRAFT_25677</name>
</gene>
<dbReference type="EMBL" id="MU273668">
    <property type="protein sequence ID" value="KAI0029568.1"/>
    <property type="molecule type" value="Genomic_DNA"/>
</dbReference>
<feature type="non-terminal residue" evidence="1">
    <location>
        <position position="237"/>
    </location>
</feature>